<dbReference type="CDD" id="cd00167">
    <property type="entry name" value="SANT"/>
    <property type="match status" value="2"/>
</dbReference>
<feature type="compositionally biased region" description="Acidic residues" evidence="7">
    <location>
        <begin position="133"/>
        <end position="142"/>
    </location>
</feature>
<sequence length="226" mass="24282">MAAECGEAGKADCKKTPWTAEEDEALRRAVREHGRQNWAAIAGDVAGGRGAKSCRLRWCQHLAPELDSRPFTPEEDARIVEQQRVHGNKWATIARYLHGRSDNAVKNRWNSALRKMQPQGNPVAAAAAAAAPQEEEADDATEDQAAAAAAPACLDLFPLRAGEMREQAAAADRFGVRDEEEEGDDVASIGLTLGSPGLSEAELALSLRPVRPSSDRGDAASFRLCL</sequence>
<dbReference type="SMART" id="SM00717">
    <property type="entry name" value="SANT"/>
    <property type="match status" value="2"/>
</dbReference>
<evidence type="ECO:0000256" key="6">
    <source>
        <dbReference type="ARBA" id="ARBA00023242"/>
    </source>
</evidence>
<dbReference type="InterPro" id="IPR017930">
    <property type="entry name" value="Myb_dom"/>
</dbReference>
<evidence type="ECO:0000256" key="5">
    <source>
        <dbReference type="ARBA" id="ARBA00023163"/>
    </source>
</evidence>
<name>A0A1E5V389_9POAL</name>
<keyword evidence="6" id="KW-0539">Nucleus</keyword>
<dbReference type="InterPro" id="IPR009057">
    <property type="entry name" value="Homeodomain-like_sf"/>
</dbReference>
<dbReference type="PANTHER" id="PTHR47995">
    <property type="entry name" value="TRANSCRIPTION FACTOR MYB33-RELATED"/>
    <property type="match status" value="1"/>
</dbReference>
<dbReference type="Gene3D" id="1.10.10.60">
    <property type="entry name" value="Homeodomain-like"/>
    <property type="match status" value="2"/>
</dbReference>
<protein>
    <submittedName>
        <fullName evidence="10">Transcription factor MYB44</fullName>
    </submittedName>
</protein>
<dbReference type="PROSITE" id="PS50090">
    <property type="entry name" value="MYB_LIKE"/>
    <property type="match status" value="2"/>
</dbReference>
<keyword evidence="2" id="KW-0677">Repeat</keyword>
<dbReference type="GO" id="GO:0003677">
    <property type="term" value="F:DNA binding"/>
    <property type="evidence" value="ECO:0007669"/>
    <property type="project" value="UniProtKB-KW"/>
</dbReference>
<organism evidence="10 11">
    <name type="scientific">Dichanthelium oligosanthes</name>
    <dbReference type="NCBI Taxonomy" id="888268"/>
    <lineage>
        <taxon>Eukaryota</taxon>
        <taxon>Viridiplantae</taxon>
        <taxon>Streptophyta</taxon>
        <taxon>Embryophyta</taxon>
        <taxon>Tracheophyta</taxon>
        <taxon>Spermatophyta</taxon>
        <taxon>Magnoliopsida</taxon>
        <taxon>Liliopsida</taxon>
        <taxon>Poales</taxon>
        <taxon>Poaceae</taxon>
        <taxon>PACMAD clade</taxon>
        <taxon>Panicoideae</taxon>
        <taxon>Panicodae</taxon>
        <taxon>Paniceae</taxon>
        <taxon>Dichantheliinae</taxon>
        <taxon>Dichanthelium</taxon>
    </lineage>
</organism>
<evidence type="ECO:0000256" key="7">
    <source>
        <dbReference type="SAM" id="MobiDB-lite"/>
    </source>
</evidence>
<dbReference type="OrthoDB" id="2143914at2759"/>
<evidence type="ECO:0000256" key="1">
    <source>
        <dbReference type="ARBA" id="ARBA00004123"/>
    </source>
</evidence>
<evidence type="ECO:0000256" key="3">
    <source>
        <dbReference type="ARBA" id="ARBA00023015"/>
    </source>
</evidence>
<feature type="domain" description="HTH myb-type" evidence="9">
    <location>
        <begin position="10"/>
        <end position="66"/>
    </location>
</feature>
<feature type="domain" description="Myb-like" evidence="8">
    <location>
        <begin position="63"/>
        <end position="113"/>
    </location>
</feature>
<dbReference type="PANTHER" id="PTHR47995:SF18">
    <property type="entry name" value="TRANSCRIPTION FACTOR MYB65"/>
    <property type="match status" value="1"/>
</dbReference>
<dbReference type="GO" id="GO:0005634">
    <property type="term" value="C:nucleus"/>
    <property type="evidence" value="ECO:0007669"/>
    <property type="project" value="UniProtKB-SubCell"/>
</dbReference>
<dbReference type="InterPro" id="IPR001005">
    <property type="entry name" value="SANT/Myb"/>
</dbReference>
<evidence type="ECO:0000313" key="11">
    <source>
        <dbReference type="Proteomes" id="UP000095767"/>
    </source>
</evidence>
<evidence type="ECO:0000259" key="9">
    <source>
        <dbReference type="PROSITE" id="PS51294"/>
    </source>
</evidence>
<feature type="region of interest" description="Disordered" evidence="7">
    <location>
        <begin position="171"/>
        <end position="194"/>
    </location>
</feature>
<dbReference type="Pfam" id="PF00249">
    <property type="entry name" value="Myb_DNA-binding"/>
    <property type="match status" value="2"/>
</dbReference>
<keyword evidence="4" id="KW-0238">DNA-binding</keyword>
<keyword evidence="5" id="KW-0804">Transcription</keyword>
<comment type="subcellular location">
    <subcellularLocation>
        <location evidence="1">Nucleus</location>
    </subcellularLocation>
</comment>
<feature type="domain" description="Myb-like" evidence="8">
    <location>
        <begin position="10"/>
        <end position="62"/>
    </location>
</feature>
<dbReference type="Proteomes" id="UP000095767">
    <property type="component" value="Unassembled WGS sequence"/>
</dbReference>
<comment type="caution">
    <text evidence="10">The sequence shown here is derived from an EMBL/GenBank/DDBJ whole genome shotgun (WGS) entry which is preliminary data.</text>
</comment>
<evidence type="ECO:0000259" key="8">
    <source>
        <dbReference type="PROSITE" id="PS50090"/>
    </source>
</evidence>
<feature type="domain" description="HTH myb-type" evidence="9">
    <location>
        <begin position="69"/>
        <end position="117"/>
    </location>
</feature>
<accession>A0A1E5V389</accession>
<dbReference type="STRING" id="888268.A0A1E5V389"/>
<keyword evidence="11" id="KW-1185">Reference proteome</keyword>
<evidence type="ECO:0000256" key="4">
    <source>
        <dbReference type="ARBA" id="ARBA00023125"/>
    </source>
</evidence>
<dbReference type="SUPFAM" id="SSF46689">
    <property type="entry name" value="Homeodomain-like"/>
    <property type="match status" value="1"/>
</dbReference>
<feature type="region of interest" description="Disordered" evidence="7">
    <location>
        <begin position="117"/>
        <end position="145"/>
    </location>
</feature>
<dbReference type="PROSITE" id="PS51294">
    <property type="entry name" value="HTH_MYB"/>
    <property type="match status" value="2"/>
</dbReference>
<evidence type="ECO:0000313" key="10">
    <source>
        <dbReference type="EMBL" id="OEL19622.1"/>
    </source>
</evidence>
<keyword evidence="3" id="KW-0805">Transcription regulation</keyword>
<reference evidence="10 11" key="1">
    <citation type="submission" date="2016-09" db="EMBL/GenBank/DDBJ databases">
        <title>The draft genome of Dichanthelium oligosanthes: A C3 panicoid grass species.</title>
        <authorList>
            <person name="Studer A.J."/>
            <person name="Schnable J.C."/>
            <person name="Brutnell T.P."/>
        </authorList>
    </citation>
    <scope>NUCLEOTIDE SEQUENCE [LARGE SCALE GENOMIC DNA]</scope>
    <source>
        <strain evidence="11">cv. Kellogg 1175</strain>
        <tissue evidence="10">Leaf</tissue>
    </source>
</reference>
<gene>
    <name evidence="10" type="ORF">BAE44_0019360</name>
</gene>
<proteinExistence type="predicted"/>
<evidence type="ECO:0000256" key="2">
    <source>
        <dbReference type="ARBA" id="ARBA00022737"/>
    </source>
</evidence>
<dbReference type="EMBL" id="LWDX02052958">
    <property type="protein sequence ID" value="OEL19622.1"/>
    <property type="molecule type" value="Genomic_DNA"/>
</dbReference>
<dbReference type="AlphaFoldDB" id="A0A1E5V389"/>